<evidence type="ECO:0000313" key="3">
    <source>
        <dbReference type="EMBL" id="NBC72986.1"/>
    </source>
</evidence>
<keyword evidence="4" id="KW-1185">Reference proteome</keyword>
<gene>
    <name evidence="3" type="ORF">GT003_28810</name>
</gene>
<dbReference type="EMBL" id="JAAAMU010000025">
    <property type="protein sequence ID" value="NBC72986.1"/>
    <property type="molecule type" value="Genomic_DNA"/>
</dbReference>
<dbReference type="RefSeq" id="WP_161704499.1">
    <property type="nucleotide sequence ID" value="NZ_JAAAMU010000025.1"/>
</dbReference>
<comment type="subcellular location">
    <subcellularLocation>
        <location evidence="2">Cytoplasm</location>
    </subcellularLocation>
</comment>
<evidence type="ECO:0000313" key="4">
    <source>
        <dbReference type="Proteomes" id="UP000558113"/>
    </source>
</evidence>
<dbReference type="PANTHER" id="PTHR37300:SF2">
    <property type="entry name" value="UPF0291 PROTEIN BC_1827"/>
    <property type="match status" value="1"/>
</dbReference>
<dbReference type="SUPFAM" id="SSF158221">
    <property type="entry name" value="YnzC-like"/>
    <property type="match status" value="1"/>
</dbReference>
<protein>
    <recommendedName>
        <fullName evidence="2">UPF0291 protein GT003_28810</fullName>
    </recommendedName>
</protein>
<comment type="similarity">
    <text evidence="2">Belongs to the UPF0291 family.</text>
</comment>
<organism evidence="3 4">
    <name type="scientific">Paenibacillus sacheonensis</name>
    <dbReference type="NCBI Taxonomy" id="742054"/>
    <lineage>
        <taxon>Bacteria</taxon>
        <taxon>Bacillati</taxon>
        <taxon>Bacillota</taxon>
        <taxon>Bacilli</taxon>
        <taxon>Bacillales</taxon>
        <taxon>Paenibacillaceae</taxon>
        <taxon>Paenibacillus</taxon>
    </lineage>
</organism>
<dbReference type="HAMAP" id="MF_01103">
    <property type="entry name" value="UPF0291"/>
    <property type="match status" value="1"/>
</dbReference>
<keyword evidence="1 2" id="KW-0963">Cytoplasm</keyword>
<dbReference type="PANTHER" id="PTHR37300">
    <property type="entry name" value="UPF0291 PROTEIN CBO2609/CLC_2481"/>
    <property type="match status" value="1"/>
</dbReference>
<dbReference type="Pfam" id="PF05979">
    <property type="entry name" value="DUF896"/>
    <property type="match status" value="1"/>
</dbReference>
<proteinExistence type="inferred from homology"/>
<evidence type="ECO:0000256" key="2">
    <source>
        <dbReference type="HAMAP-Rule" id="MF_01103"/>
    </source>
</evidence>
<dbReference type="OrthoDB" id="390105at2"/>
<accession>A0A7X4YUS3</accession>
<sequence length="80" mass="9168">MISILARINELSRKQHIIGLSVEEEQEQTALRQDYLKIIRGQLRSTLLSVSVVDADGNDVTPEKLTHEKEINYKDNDGKY</sequence>
<dbReference type="Gene3D" id="1.10.287.540">
    <property type="entry name" value="Helix hairpin bin"/>
    <property type="match status" value="1"/>
</dbReference>
<dbReference type="GO" id="GO:0005737">
    <property type="term" value="C:cytoplasm"/>
    <property type="evidence" value="ECO:0007669"/>
    <property type="project" value="UniProtKB-SubCell"/>
</dbReference>
<reference evidence="3 4" key="1">
    <citation type="submission" date="2020-01" db="EMBL/GenBank/DDBJ databases">
        <title>Paenibacillus soybeanensis sp. nov. isolated from the nodules of soybean (Glycine max(L.) Merr).</title>
        <authorList>
            <person name="Wang H."/>
        </authorList>
    </citation>
    <scope>NUCLEOTIDE SEQUENCE [LARGE SCALE GENOMIC DNA]</scope>
    <source>
        <strain evidence="3 4">DSM 23054</strain>
    </source>
</reference>
<dbReference type="InterPro" id="IPR009242">
    <property type="entry name" value="DUF896"/>
</dbReference>
<comment type="caution">
    <text evidence="3">The sequence shown here is derived from an EMBL/GenBank/DDBJ whole genome shotgun (WGS) entry which is preliminary data.</text>
</comment>
<evidence type="ECO:0000256" key="1">
    <source>
        <dbReference type="ARBA" id="ARBA00022490"/>
    </source>
</evidence>
<dbReference type="Proteomes" id="UP000558113">
    <property type="component" value="Unassembled WGS sequence"/>
</dbReference>
<name>A0A7X4YUS3_9BACL</name>
<dbReference type="AlphaFoldDB" id="A0A7X4YUS3"/>